<dbReference type="SUPFAM" id="SSF51735">
    <property type="entry name" value="NAD(P)-binding Rossmann-fold domains"/>
    <property type="match status" value="1"/>
</dbReference>
<protein>
    <submittedName>
        <fullName evidence="2">Nucleoside-diphosphate-sugar epimerase</fullName>
    </submittedName>
</protein>
<name>A0ABT9SWL7_9GAMM</name>
<feature type="domain" description="NAD-dependent epimerase/dehydratase" evidence="1">
    <location>
        <begin position="3"/>
        <end position="210"/>
    </location>
</feature>
<evidence type="ECO:0000313" key="3">
    <source>
        <dbReference type="Proteomes" id="UP001237737"/>
    </source>
</evidence>
<keyword evidence="3" id="KW-1185">Reference proteome</keyword>
<organism evidence="2 3">
    <name type="scientific">Luteibacter jiangsuensis</name>
    <dbReference type="NCBI Taxonomy" id="637577"/>
    <lineage>
        <taxon>Bacteria</taxon>
        <taxon>Pseudomonadati</taxon>
        <taxon>Pseudomonadota</taxon>
        <taxon>Gammaproteobacteria</taxon>
        <taxon>Lysobacterales</taxon>
        <taxon>Rhodanobacteraceae</taxon>
        <taxon>Luteibacter</taxon>
    </lineage>
</organism>
<dbReference type="Gene3D" id="3.40.50.720">
    <property type="entry name" value="NAD(P)-binding Rossmann-like Domain"/>
    <property type="match status" value="1"/>
</dbReference>
<dbReference type="InterPro" id="IPR050177">
    <property type="entry name" value="Lipid_A_modif_metabolic_enz"/>
</dbReference>
<dbReference type="InterPro" id="IPR036291">
    <property type="entry name" value="NAD(P)-bd_dom_sf"/>
</dbReference>
<evidence type="ECO:0000313" key="2">
    <source>
        <dbReference type="EMBL" id="MDQ0008708.1"/>
    </source>
</evidence>
<dbReference type="PANTHER" id="PTHR43245">
    <property type="entry name" value="BIFUNCTIONAL POLYMYXIN RESISTANCE PROTEIN ARNA"/>
    <property type="match status" value="1"/>
</dbReference>
<dbReference type="Proteomes" id="UP001237737">
    <property type="component" value="Unassembled WGS sequence"/>
</dbReference>
<reference evidence="2 3" key="1">
    <citation type="submission" date="2023-07" db="EMBL/GenBank/DDBJ databases">
        <title>Sorghum-associated microbial communities from plants grown in Nebraska, USA.</title>
        <authorList>
            <person name="Schachtman D."/>
        </authorList>
    </citation>
    <scope>NUCLEOTIDE SEQUENCE [LARGE SCALE GENOMIC DNA]</scope>
    <source>
        <strain evidence="2 3">CC60</strain>
    </source>
</reference>
<accession>A0ABT9SWL7</accession>
<comment type="caution">
    <text evidence="2">The sequence shown here is derived from an EMBL/GenBank/DDBJ whole genome shotgun (WGS) entry which is preliminary data.</text>
</comment>
<dbReference type="RefSeq" id="WP_306847578.1">
    <property type="nucleotide sequence ID" value="NZ_JAUSSK010000001.1"/>
</dbReference>
<dbReference type="InterPro" id="IPR001509">
    <property type="entry name" value="Epimerase_deHydtase"/>
</dbReference>
<dbReference type="Pfam" id="PF01370">
    <property type="entry name" value="Epimerase"/>
    <property type="match status" value="1"/>
</dbReference>
<gene>
    <name evidence="2" type="ORF">J2T07_000867</name>
</gene>
<proteinExistence type="predicted"/>
<dbReference type="EMBL" id="JAUSSK010000001">
    <property type="protein sequence ID" value="MDQ0008708.1"/>
    <property type="molecule type" value="Genomic_DNA"/>
</dbReference>
<sequence length="270" mass="28974">MTVLVTGGTGLVGSRLLGRLVDSGVRCRALVRSGRTLPAGVTAIEGDILDPASLAAALEGISAVVHLAAVFRTPDEDLIWKVNLEGTRNLIAATMAHAMGARFIMASTAHVYDTNSPRPGREDDDVEPKHAYPASKVAAENELRNSGINWSILRLPFVYGDRDGHLEDFPKHVVGKWHPAQRMSTVHHRDVATAVKMALAGVMDGHIVNITDEAPTSVYELVTLAGASMAPSPEPLVNPWHLHVDGSFARSLGFQPSVRTIYQAVEEGVL</sequence>
<evidence type="ECO:0000259" key="1">
    <source>
        <dbReference type="Pfam" id="PF01370"/>
    </source>
</evidence>